<organism evidence="1 2">
    <name type="scientific">Caerostris darwini</name>
    <dbReference type="NCBI Taxonomy" id="1538125"/>
    <lineage>
        <taxon>Eukaryota</taxon>
        <taxon>Metazoa</taxon>
        <taxon>Ecdysozoa</taxon>
        <taxon>Arthropoda</taxon>
        <taxon>Chelicerata</taxon>
        <taxon>Arachnida</taxon>
        <taxon>Araneae</taxon>
        <taxon>Araneomorphae</taxon>
        <taxon>Entelegynae</taxon>
        <taxon>Araneoidea</taxon>
        <taxon>Araneidae</taxon>
        <taxon>Caerostris</taxon>
    </lineage>
</organism>
<sequence length="104" mass="11816">MYFGQQTFKIPIRYQNTLSCTVSLGCISSVCPYREGVSYIPVHVSLGSVIENGSLGLRVKPRLQFRRDDVFSSLCSVKYVSGISRNVEFLELRKDLLKECNFKV</sequence>
<comment type="caution">
    <text evidence="1">The sequence shown here is derived from an EMBL/GenBank/DDBJ whole genome shotgun (WGS) entry which is preliminary data.</text>
</comment>
<keyword evidence="2" id="KW-1185">Reference proteome</keyword>
<accession>A0AAV4V7A8</accession>
<name>A0AAV4V7A8_9ARAC</name>
<evidence type="ECO:0008006" key="3">
    <source>
        <dbReference type="Google" id="ProtNLM"/>
    </source>
</evidence>
<proteinExistence type="predicted"/>
<gene>
    <name evidence="1" type="ORF">CDAR_544801</name>
</gene>
<dbReference type="Proteomes" id="UP001054837">
    <property type="component" value="Unassembled WGS sequence"/>
</dbReference>
<evidence type="ECO:0000313" key="2">
    <source>
        <dbReference type="Proteomes" id="UP001054837"/>
    </source>
</evidence>
<dbReference type="EMBL" id="BPLQ01012510">
    <property type="protein sequence ID" value="GIY65933.1"/>
    <property type="molecule type" value="Genomic_DNA"/>
</dbReference>
<reference evidence="1 2" key="1">
    <citation type="submission" date="2021-06" db="EMBL/GenBank/DDBJ databases">
        <title>Caerostris darwini draft genome.</title>
        <authorList>
            <person name="Kono N."/>
            <person name="Arakawa K."/>
        </authorList>
    </citation>
    <scope>NUCLEOTIDE SEQUENCE [LARGE SCALE GENOMIC DNA]</scope>
</reference>
<dbReference type="AlphaFoldDB" id="A0AAV4V7A8"/>
<evidence type="ECO:0000313" key="1">
    <source>
        <dbReference type="EMBL" id="GIY65933.1"/>
    </source>
</evidence>
<protein>
    <recommendedName>
        <fullName evidence="3">MD-2-related lipid-recognition domain-containing protein</fullName>
    </recommendedName>
</protein>